<name>A0ABN5B0T2_9SPHN</name>
<feature type="transmembrane region" description="Helical" evidence="1">
    <location>
        <begin position="71"/>
        <end position="94"/>
    </location>
</feature>
<dbReference type="GeneID" id="303484633"/>
<keyword evidence="4" id="KW-1185">Reference proteome</keyword>
<feature type="transmembrane region" description="Helical" evidence="1">
    <location>
        <begin position="148"/>
        <end position="165"/>
    </location>
</feature>
<keyword evidence="1" id="KW-1133">Transmembrane helix</keyword>
<gene>
    <name evidence="3" type="ORF">B5J99_03485</name>
</gene>
<keyword evidence="1" id="KW-0472">Membrane</keyword>
<dbReference type="InterPro" id="IPR042150">
    <property type="entry name" value="MmRce1-like"/>
</dbReference>
<accession>A0ABN5B0T2</accession>
<organism evidence="3 4">
    <name type="scientific">Blastomonas fulva</name>
    <dbReference type="NCBI Taxonomy" id="1550728"/>
    <lineage>
        <taxon>Bacteria</taxon>
        <taxon>Pseudomonadati</taxon>
        <taxon>Pseudomonadota</taxon>
        <taxon>Alphaproteobacteria</taxon>
        <taxon>Sphingomonadales</taxon>
        <taxon>Sphingomonadaceae</taxon>
        <taxon>Blastomonas</taxon>
    </lineage>
</organism>
<dbReference type="Proteomes" id="UP000258016">
    <property type="component" value="Chromosome"/>
</dbReference>
<keyword evidence="1" id="KW-0812">Transmembrane</keyword>
<dbReference type="InterPro" id="IPR003675">
    <property type="entry name" value="Rce1/LyrA-like_dom"/>
</dbReference>
<sequence length="314" mass="33147">MNRFSHRRPVLAFYLLALLIASLVMVWTVYRFTTDPASAGMLGEMVTGIYASGQYINIASMLPHALARPDLLGVFIFAAAPSISAVIVAARGGGGGLKVLASRLRPVGANTTRRRAIAVYCGMLAVYAAGFAAYDFVAGPGTTITDRLAMFGGSVLLGAAVGLLMDEGGTLEELGWRGFAWPLLQAAMKHPLRAAMLLGTLHWAWHLPREVLTLLGGVDPGSFLLTQGVFWALCLALAVVAGYCVNLAGGSVWPAVLVHGGTNLWSKALSDHVAPSFGLIDLRTLILFMLALVIALAAGRQLGRLPGNPAREPE</sequence>
<dbReference type="PANTHER" id="PTHR35797">
    <property type="entry name" value="PROTEASE-RELATED"/>
    <property type="match status" value="1"/>
</dbReference>
<dbReference type="Pfam" id="PF02517">
    <property type="entry name" value="Rce1-like"/>
    <property type="match status" value="1"/>
</dbReference>
<evidence type="ECO:0000256" key="1">
    <source>
        <dbReference type="SAM" id="Phobius"/>
    </source>
</evidence>
<feature type="transmembrane region" description="Helical" evidence="1">
    <location>
        <begin position="273"/>
        <end position="298"/>
    </location>
</feature>
<evidence type="ECO:0000313" key="3">
    <source>
        <dbReference type="EMBL" id="ASR50645.1"/>
    </source>
</evidence>
<feature type="domain" description="CAAX prenyl protease 2/Lysostaphin resistance protein A-like" evidence="2">
    <location>
        <begin position="169"/>
        <end position="264"/>
    </location>
</feature>
<protein>
    <recommendedName>
        <fullName evidence="2">CAAX prenyl protease 2/Lysostaphin resistance protein A-like domain-containing protein</fullName>
    </recommendedName>
</protein>
<dbReference type="PANTHER" id="PTHR35797:SF1">
    <property type="entry name" value="PROTEASE"/>
    <property type="match status" value="1"/>
</dbReference>
<feature type="transmembrane region" description="Helical" evidence="1">
    <location>
        <begin position="115"/>
        <end position="136"/>
    </location>
</feature>
<feature type="transmembrane region" description="Helical" evidence="1">
    <location>
        <begin position="229"/>
        <end position="253"/>
    </location>
</feature>
<evidence type="ECO:0000259" key="2">
    <source>
        <dbReference type="Pfam" id="PF02517"/>
    </source>
</evidence>
<dbReference type="EMBL" id="CP020083">
    <property type="protein sequence ID" value="ASR50645.1"/>
    <property type="molecule type" value="Genomic_DNA"/>
</dbReference>
<feature type="transmembrane region" description="Helical" evidence="1">
    <location>
        <begin position="12"/>
        <end position="30"/>
    </location>
</feature>
<reference evidence="3 4" key="1">
    <citation type="submission" date="2017-03" db="EMBL/GenBank/DDBJ databases">
        <title>Complete genome sequence of Blastomonas fulva degrading microcsystin LR.</title>
        <authorList>
            <person name="Lee H.-g."/>
            <person name="Jin L."/>
            <person name="oh H.-M."/>
        </authorList>
    </citation>
    <scope>NUCLEOTIDE SEQUENCE [LARGE SCALE GENOMIC DNA]</scope>
    <source>
        <strain evidence="3 4">T2</strain>
    </source>
</reference>
<dbReference type="RefSeq" id="WP_117351480.1">
    <property type="nucleotide sequence ID" value="NZ_CP020083.1"/>
</dbReference>
<proteinExistence type="predicted"/>
<evidence type="ECO:0000313" key="4">
    <source>
        <dbReference type="Proteomes" id="UP000258016"/>
    </source>
</evidence>